<keyword evidence="4" id="KW-1185">Reference proteome</keyword>
<feature type="transmembrane region" description="Helical" evidence="1">
    <location>
        <begin position="479"/>
        <end position="496"/>
    </location>
</feature>
<protein>
    <submittedName>
        <fullName evidence="3">NACHT domain-containing protein</fullName>
    </submittedName>
</protein>
<feature type="transmembrane region" description="Helical" evidence="1">
    <location>
        <begin position="680"/>
        <end position="705"/>
    </location>
</feature>
<feature type="transmembrane region" description="Helical" evidence="1">
    <location>
        <begin position="517"/>
        <end position="536"/>
    </location>
</feature>
<dbReference type="SUPFAM" id="SSF52540">
    <property type="entry name" value="P-loop containing nucleoside triphosphate hydrolases"/>
    <property type="match status" value="1"/>
</dbReference>
<keyword evidence="1" id="KW-1133">Transmembrane helix</keyword>
<evidence type="ECO:0000256" key="1">
    <source>
        <dbReference type="SAM" id="Phobius"/>
    </source>
</evidence>
<dbReference type="InterPro" id="IPR027417">
    <property type="entry name" value="P-loop_NTPase"/>
</dbReference>
<keyword evidence="1" id="KW-0472">Membrane</keyword>
<evidence type="ECO:0000259" key="2">
    <source>
        <dbReference type="PROSITE" id="PS50837"/>
    </source>
</evidence>
<feature type="transmembrane region" description="Helical" evidence="1">
    <location>
        <begin position="579"/>
        <end position="597"/>
    </location>
</feature>
<comment type="caution">
    <text evidence="3">The sequence shown here is derived from an EMBL/GenBank/DDBJ whole genome shotgun (WGS) entry which is preliminary data.</text>
</comment>
<organism evidence="3 4">
    <name type="scientific">Micromonospora sonneratiae</name>
    <dbReference type="NCBI Taxonomy" id="1184706"/>
    <lineage>
        <taxon>Bacteria</taxon>
        <taxon>Bacillati</taxon>
        <taxon>Actinomycetota</taxon>
        <taxon>Actinomycetes</taxon>
        <taxon>Micromonosporales</taxon>
        <taxon>Micromonosporaceae</taxon>
        <taxon>Micromonospora</taxon>
    </lineage>
</organism>
<feature type="transmembrane region" description="Helical" evidence="1">
    <location>
        <begin position="603"/>
        <end position="624"/>
    </location>
</feature>
<dbReference type="PROSITE" id="PS50837">
    <property type="entry name" value="NACHT"/>
    <property type="match status" value="1"/>
</dbReference>
<feature type="transmembrane region" description="Helical" evidence="1">
    <location>
        <begin position="751"/>
        <end position="769"/>
    </location>
</feature>
<feature type="transmembrane region" description="Helical" evidence="1">
    <location>
        <begin position="37"/>
        <end position="55"/>
    </location>
</feature>
<evidence type="ECO:0000313" key="3">
    <source>
        <dbReference type="EMBL" id="MFD1321058.1"/>
    </source>
</evidence>
<feature type="transmembrane region" description="Helical" evidence="1">
    <location>
        <begin position="456"/>
        <end position="473"/>
    </location>
</feature>
<feature type="domain" description="NACHT" evidence="2">
    <location>
        <begin position="152"/>
        <end position="253"/>
    </location>
</feature>
<dbReference type="EMBL" id="JBHTMP010000009">
    <property type="protein sequence ID" value="MFD1321058.1"/>
    <property type="molecule type" value="Genomic_DNA"/>
</dbReference>
<name>A0ABW3YB82_9ACTN</name>
<proteinExistence type="predicted"/>
<gene>
    <name evidence="3" type="ORF">ACFQ4H_08155</name>
</gene>
<dbReference type="Pfam" id="PF05729">
    <property type="entry name" value="NACHT"/>
    <property type="match status" value="1"/>
</dbReference>
<dbReference type="Proteomes" id="UP001597260">
    <property type="component" value="Unassembled WGS sequence"/>
</dbReference>
<sequence>MRRRPSLVTIVGVPASLLGLVGNLATGDIELPPAWKPWIWLAVGTLLVAVTIIEARKAGAGEGPRTPGRGLALTEAAEQLADAVGVLWHREEDQRRIHDPFPLAIRWQVADEKLMDHWANIRRAPPGTDPGPLPLANRLDRILTVFHGIAARRLVILGPAGSGKTILTLRFVLDMLASRQPTDPVPVVFTLGSWDPTSMTFEAWLTHQLIRDHPGLAAPAAAPGLPGNRAPSLAAALVAANRILPVLDGFDEIADGLHHRALTALNATTTPLLLTSRPEEYESAVAASGVLRSAAAVTLDELTVADLADYLPRTTRRTVGDTTHTTAWDPVFRWLAAHPGDPHAATLSSALATPLMVALARTIYSDTPGHDPVTLLDSVRFPTPESLRKHLFVAFVPAVYQHPGGAQRSAGHRYRHWEPDQVQRWLAHLATHLDLLGTRDLAWWQLGGTIARRSRLLAYGLLGGAIFAIIAGIVAGTAFALAFGLVGGLAFGLAVDGPGPTPTGTPERSRTRNALHGLGYGLVTATGFGIAGGIMISRTYGLVAAPIFLVVFGLAYGLVLDGPDPSPAQVRVRSSERNVLRGVLFGLAHGLAVGVLGGLTHGLLLGLAVGLSVGLAVGLALGLAGEQAEPSRTQLRLRGRLREVLRGLVLWLAVGLAVGIVVRFVLGLLFALAFGREAGLSAGLLVGIAVGLAIVLVFGFGEFTAPIDVRTMVNPMRLLASDRRNTIVQLLLFGLVFALTIGYLGGLTVGLLGGLLGGILGGLLGNAWGRWLILARFWLPLTGRLPWRTITFLNDAYHRGVLRQSGAVYQFRHGQIQHHLAVTGKRLSPRQPERIAEAAYDTVNYPR</sequence>
<keyword evidence="1" id="KW-0812">Transmembrane</keyword>
<feature type="transmembrane region" description="Helical" evidence="1">
    <location>
        <begin position="645"/>
        <end position="674"/>
    </location>
</feature>
<feature type="transmembrane region" description="Helical" evidence="1">
    <location>
        <begin position="542"/>
        <end position="559"/>
    </location>
</feature>
<dbReference type="Gene3D" id="3.40.50.300">
    <property type="entry name" value="P-loop containing nucleotide triphosphate hydrolases"/>
    <property type="match status" value="1"/>
</dbReference>
<feature type="transmembrane region" description="Helical" evidence="1">
    <location>
        <begin position="726"/>
        <end position="745"/>
    </location>
</feature>
<dbReference type="RefSeq" id="WP_377568802.1">
    <property type="nucleotide sequence ID" value="NZ_JBHTMP010000009.1"/>
</dbReference>
<reference evidence="4" key="1">
    <citation type="journal article" date="2019" name="Int. J. Syst. Evol. Microbiol.">
        <title>The Global Catalogue of Microorganisms (GCM) 10K type strain sequencing project: providing services to taxonomists for standard genome sequencing and annotation.</title>
        <authorList>
            <consortium name="The Broad Institute Genomics Platform"/>
            <consortium name="The Broad Institute Genome Sequencing Center for Infectious Disease"/>
            <person name="Wu L."/>
            <person name="Ma J."/>
        </authorList>
    </citation>
    <scope>NUCLEOTIDE SEQUENCE [LARGE SCALE GENOMIC DNA]</scope>
    <source>
        <strain evidence="4">JCM 31037</strain>
    </source>
</reference>
<accession>A0ABW3YB82</accession>
<evidence type="ECO:0000313" key="4">
    <source>
        <dbReference type="Proteomes" id="UP001597260"/>
    </source>
</evidence>
<dbReference type="InterPro" id="IPR007111">
    <property type="entry name" value="NACHT_NTPase"/>
</dbReference>